<dbReference type="EMBL" id="KZ613746">
    <property type="protein sequence ID" value="PMD65530.1"/>
    <property type="molecule type" value="Genomic_DNA"/>
</dbReference>
<accession>A0A2J6TR90</accession>
<name>A0A2J6TR90_9HELO</name>
<dbReference type="GeneID" id="36578906"/>
<feature type="region of interest" description="Disordered" evidence="1">
    <location>
        <begin position="185"/>
        <end position="266"/>
    </location>
</feature>
<feature type="compositionally biased region" description="Polar residues" evidence="1">
    <location>
        <begin position="301"/>
        <end position="310"/>
    </location>
</feature>
<organism evidence="2 3">
    <name type="scientific">Hyaloscypha bicolor E</name>
    <dbReference type="NCBI Taxonomy" id="1095630"/>
    <lineage>
        <taxon>Eukaryota</taxon>
        <taxon>Fungi</taxon>
        <taxon>Dikarya</taxon>
        <taxon>Ascomycota</taxon>
        <taxon>Pezizomycotina</taxon>
        <taxon>Leotiomycetes</taxon>
        <taxon>Helotiales</taxon>
        <taxon>Hyaloscyphaceae</taxon>
        <taxon>Hyaloscypha</taxon>
        <taxon>Hyaloscypha bicolor</taxon>
    </lineage>
</organism>
<dbReference type="OrthoDB" id="5360255at2759"/>
<feature type="region of interest" description="Disordered" evidence="1">
    <location>
        <begin position="552"/>
        <end position="575"/>
    </location>
</feature>
<gene>
    <name evidence="2" type="ORF">K444DRAFT_182249</name>
</gene>
<dbReference type="Pfam" id="PF03525">
    <property type="entry name" value="Meiotic_rec114"/>
    <property type="match status" value="1"/>
</dbReference>
<dbReference type="RefSeq" id="XP_024742434.1">
    <property type="nucleotide sequence ID" value="XM_024870824.1"/>
</dbReference>
<feature type="compositionally biased region" description="Polar residues" evidence="1">
    <location>
        <begin position="241"/>
        <end position="254"/>
    </location>
</feature>
<feature type="compositionally biased region" description="Low complexity" evidence="1">
    <location>
        <begin position="189"/>
        <end position="203"/>
    </location>
</feature>
<evidence type="ECO:0000313" key="3">
    <source>
        <dbReference type="Proteomes" id="UP000235371"/>
    </source>
</evidence>
<evidence type="ECO:0000313" key="2">
    <source>
        <dbReference type="EMBL" id="PMD65530.1"/>
    </source>
</evidence>
<dbReference type="InterPro" id="IPR004354">
    <property type="entry name" value="Meiotic_Rec114"/>
</dbReference>
<feature type="compositionally biased region" description="Polar residues" evidence="1">
    <location>
        <begin position="360"/>
        <end position="371"/>
    </location>
</feature>
<feature type="region of interest" description="Disordered" evidence="1">
    <location>
        <begin position="340"/>
        <end position="535"/>
    </location>
</feature>
<reference evidence="2 3" key="1">
    <citation type="submission" date="2016-04" db="EMBL/GenBank/DDBJ databases">
        <title>A degradative enzymes factory behind the ericoid mycorrhizal symbiosis.</title>
        <authorList>
            <consortium name="DOE Joint Genome Institute"/>
            <person name="Martino E."/>
            <person name="Morin E."/>
            <person name="Grelet G."/>
            <person name="Kuo A."/>
            <person name="Kohler A."/>
            <person name="Daghino S."/>
            <person name="Barry K."/>
            <person name="Choi C."/>
            <person name="Cichocki N."/>
            <person name="Clum A."/>
            <person name="Copeland A."/>
            <person name="Hainaut M."/>
            <person name="Haridas S."/>
            <person name="Labutti K."/>
            <person name="Lindquist E."/>
            <person name="Lipzen A."/>
            <person name="Khouja H.-R."/>
            <person name="Murat C."/>
            <person name="Ohm R."/>
            <person name="Olson A."/>
            <person name="Spatafora J."/>
            <person name="Veneault-Fourrey C."/>
            <person name="Henrissat B."/>
            <person name="Grigoriev I."/>
            <person name="Martin F."/>
            <person name="Perotto S."/>
        </authorList>
    </citation>
    <scope>NUCLEOTIDE SEQUENCE [LARGE SCALE GENOMIC DNA]</scope>
    <source>
        <strain evidence="2 3">E</strain>
    </source>
</reference>
<dbReference type="AlphaFoldDB" id="A0A2J6TR90"/>
<feature type="region of interest" description="Disordered" evidence="1">
    <location>
        <begin position="284"/>
        <end position="310"/>
    </location>
</feature>
<proteinExistence type="predicted"/>
<dbReference type="GO" id="GO:0007131">
    <property type="term" value="P:reciprocal meiotic recombination"/>
    <property type="evidence" value="ECO:0007669"/>
    <property type="project" value="InterPro"/>
</dbReference>
<dbReference type="InParanoid" id="A0A2J6TR90"/>
<protein>
    <submittedName>
        <fullName evidence="2">Uncharacterized protein</fullName>
    </submittedName>
</protein>
<sequence length="647" mass="70826">MSQLSSQVQDPNWVSVPIAKFSHNTTPYGTKSFVWTHVNNRNDLDLVIRNARVVDDYGNYQERILMKVTGGAEVLETQDLGQLVTFCREFDPASGSEYPVDIVVKSPFMAMRYPKTINTVRRIQVKLRSDSDFKRTLGVMNDLGLRITYKDGSAPTVAPSPSPTPSLALSASAFGGTAHLLADSLPRPTSSFTMSSSTLRSSSPMKPELTSSPVKSDFKIPLRSDTAFSDQGQANRIPYSTPHTTNTFSTSSVGSKIPPFSPQPRIESLNQLPAHQTHSLFVSQMERESQHRRMSQPILPPSSSDNTNTRLAPSLYISQLQSQQDEALERATATSRLLPASPFFSSAGDKKVSGAEKSQAIDSQRPSSTPIEHSDLMKLWIPPKRELPFPKPRKSSNSKSSSTPDLPSVLPKPTSQTTDSLPKAQEVQADAASTPVKKPAPKKRVAQRKATNTKPTGQQVLNEEAPANEIIKESIPKLASIQEEPDQFSPLAAKSASASFRPASAPGLISKAILPPKKRTAPPPRPASIAKRPKMVDAATQTQALSGRDHFAARSTAPNSTPDFVADTPSPASPPESYLNDLDAFITKHNPQPKPKELWKTPRYTGADEAHRQMMLNDFICENLENPDFLQLCQDAEFAWRRIGLGM</sequence>
<feature type="compositionally biased region" description="Low complexity" evidence="1">
    <location>
        <begin position="397"/>
        <end position="408"/>
    </location>
</feature>
<dbReference type="Proteomes" id="UP000235371">
    <property type="component" value="Unassembled WGS sequence"/>
</dbReference>
<evidence type="ECO:0000256" key="1">
    <source>
        <dbReference type="SAM" id="MobiDB-lite"/>
    </source>
</evidence>
<feature type="compositionally biased region" description="Low complexity" evidence="1">
    <location>
        <begin position="492"/>
        <end position="505"/>
    </location>
</feature>
<feature type="compositionally biased region" description="Polar residues" evidence="1">
    <location>
        <begin position="452"/>
        <end position="461"/>
    </location>
</feature>
<keyword evidence="3" id="KW-1185">Reference proteome</keyword>